<evidence type="ECO:0000256" key="6">
    <source>
        <dbReference type="PIRSR" id="PIRSR600760-2"/>
    </source>
</evidence>
<accession>A0A498Q4L9</accession>
<feature type="binding site" evidence="6">
    <location>
        <position position="272"/>
    </location>
    <ligand>
        <name>Mg(2+)</name>
        <dbReference type="ChEBI" id="CHEBI:18420"/>
        <label>1</label>
        <note>catalytic</note>
    </ligand>
</feature>
<dbReference type="InterPro" id="IPR020583">
    <property type="entry name" value="Inositol_monoP_metal-BS"/>
</dbReference>
<comment type="catalytic activity">
    <reaction evidence="1">
        <text>adenosine 3',5'-bisphosphate + H2O = AMP + phosphate</text>
        <dbReference type="Rhea" id="RHEA:10040"/>
        <dbReference type="ChEBI" id="CHEBI:15377"/>
        <dbReference type="ChEBI" id="CHEBI:43474"/>
        <dbReference type="ChEBI" id="CHEBI:58343"/>
        <dbReference type="ChEBI" id="CHEBI:456215"/>
        <dbReference type="EC" id="3.1.3.7"/>
    </reaction>
</comment>
<evidence type="ECO:0000313" key="8">
    <source>
        <dbReference type="Proteomes" id="UP000273307"/>
    </source>
</evidence>
<dbReference type="SUPFAM" id="SSF56655">
    <property type="entry name" value="Carbohydrate phosphatase"/>
    <property type="match status" value="1"/>
</dbReference>
<dbReference type="InterPro" id="IPR050725">
    <property type="entry name" value="CysQ/Inositol_MonoPase"/>
</dbReference>
<dbReference type="InterPro" id="IPR000760">
    <property type="entry name" value="Inositol_monophosphatase-like"/>
</dbReference>
<protein>
    <recommendedName>
        <fullName evidence="4">3'(2'),5-bisphosphonucleoside 3'(2')-phosphohydrolase</fullName>
    </recommendedName>
    <alternativeName>
        <fullName evidence="5">DPNPase</fullName>
    </alternativeName>
</protein>
<evidence type="ECO:0000256" key="3">
    <source>
        <dbReference type="ARBA" id="ARBA00022842"/>
    </source>
</evidence>
<dbReference type="CDD" id="cd01638">
    <property type="entry name" value="CysQ"/>
    <property type="match status" value="1"/>
</dbReference>
<dbReference type="Gene3D" id="3.40.190.80">
    <property type="match status" value="1"/>
</dbReference>
<dbReference type="Pfam" id="PF00459">
    <property type="entry name" value="Inositol_P"/>
    <property type="match status" value="1"/>
</dbReference>
<keyword evidence="7" id="KW-0378">Hydrolase</keyword>
<dbReference type="PANTHER" id="PTHR43028">
    <property type="entry name" value="3'(2'),5'-BISPHOSPHATE NUCLEOTIDASE 1"/>
    <property type="match status" value="1"/>
</dbReference>
<keyword evidence="8" id="KW-1185">Reference proteome</keyword>
<feature type="binding site" evidence="6">
    <location>
        <position position="151"/>
    </location>
    <ligand>
        <name>Mg(2+)</name>
        <dbReference type="ChEBI" id="CHEBI:18420"/>
        <label>1</label>
        <note>catalytic</note>
    </ligand>
</feature>
<sequence>MWVGSIRSDRGGLAGQSGVDSVGYWESGVIVGTTRLPSDRNAQLRVRIAPGPVCRAYVQLRDTELVSHAADALTDAQLAADLAAEAGELLLAVRDEVGFDQPWALGDAGDARANSLLVRRLRAARPGDAVLSEEAHDDLVRLKCDRVWIIDPLDGTREFSTRGRDDWAVHVALWQRTTNGRPQITDAAVSLPARGNIVYRSDTVTADAAPTGIPDVIRIAVSATRPPAILHYIQQTVDIELVRIGSAGAKAMAVIDGYADAYLHAGGQWEWDSAAPAGVVLAAGMHASRLDGSPLQYNQLDPYLPDLLMCRTELAPVLLGAMRRTWR</sequence>
<gene>
    <name evidence="7" type="primary">cysQ_1</name>
    <name evidence="7" type="ORF">LAUMK136_03205</name>
</gene>
<dbReference type="GO" id="GO:0046872">
    <property type="term" value="F:metal ion binding"/>
    <property type="evidence" value="ECO:0007669"/>
    <property type="project" value="UniProtKB-KW"/>
</dbReference>
<evidence type="ECO:0000313" key="7">
    <source>
        <dbReference type="EMBL" id="VBA39844.1"/>
    </source>
</evidence>
<dbReference type="PANTHER" id="PTHR43028:SF5">
    <property type="entry name" value="3'(2'),5'-BISPHOSPHATE NUCLEOTIDASE 1"/>
    <property type="match status" value="1"/>
</dbReference>
<dbReference type="AlphaFoldDB" id="A0A498Q4L9"/>
<keyword evidence="2 6" id="KW-0479">Metal-binding</keyword>
<evidence type="ECO:0000256" key="5">
    <source>
        <dbReference type="ARBA" id="ARBA00042530"/>
    </source>
</evidence>
<feature type="binding site" evidence="6">
    <location>
        <position position="133"/>
    </location>
    <ligand>
        <name>Mg(2+)</name>
        <dbReference type="ChEBI" id="CHEBI:18420"/>
        <label>1</label>
        <note>catalytic</note>
    </ligand>
</feature>
<evidence type="ECO:0000256" key="2">
    <source>
        <dbReference type="ARBA" id="ARBA00022723"/>
    </source>
</evidence>
<dbReference type="Proteomes" id="UP000273307">
    <property type="component" value="Unassembled WGS sequence"/>
</dbReference>
<dbReference type="Gene3D" id="3.30.540.10">
    <property type="entry name" value="Fructose-1,6-Bisphosphatase, subunit A, domain 1"/>
    <property type="match status" value="1"/>
</dbReference>
<feature type="binding site" evidence="6">
    <location>
        <position position="153"/>
    </location>
    <ligand>
        <name>Mg(2+)</name>
        <dbReference type="ChEBI" id="CHEBI:18420"/>
        <label>1</label>
        <note>catalytic</note>
    </ligand>
</feature>
<comment type="cofactor">
    <cofactor evidence="6">
        <name>Mg(2+)</name>
        <dbReference type="ChEBI" id="CHEBI:18420"/>
    </cofactor>
</comment>
<feature type="binding site" evidence="6">
    <location>
        <position position="154"/>
    </location>
    <ligand>
        <name>Mg(2+)</name>
        <dbReference type="ChEBI" id="CHEBI:18420"/>
        <label>1</label>
        <note>catalytic</note>
    </ligand>
</feature>
<name>A0A498Q4L9_9MYCO</name>
<organism evidence="7 8">
    <name type="scientific">Mycobacterium attenuatum</name>
    <dbReference type="NCBI Taxonomy" id="2341086"/>
    <lineage>
        <taxon>Bacteria</taxon>
        <taxon>Bacillati</taxon>
        <taxon>Actinomycetota</taxon>
        <taxon>Actinomycetes</taxon>
        <taxon>Mycobacteriales</taxon>
        <taxon>Mycobacteriaceae</taxon>
        <taxon>Mycobacterium</taxon>
    </lineage>
</organism>
<proteinExistence type="predicted"/>
<dbReference type="PROSITE" id="PS00629">
    <property type="entry name" value="IMP_1"/>
    <property type="match status" value="1"/>
</dbReference>
<evidence type="ECO:0000256" key="4">
    <source>
        <dbReference type="ARBA" id="ARBA00041694"/>
    </source>
</evidence>
<evidence type="ECO:0000256" key="1">
    <source>
        <dbReference type="ARBA" id="ARBA00001625"/>
    </source>
</evidence>
<dbReference type="GO" id="GO:0008441">
    <property type="term" value="F:3'(2'),5'-bisphosphate nucleotidase activity"/>
    <property type="evidence" value="ECO:0007669"/>
    <property type="project" value="UniProtKB-EC"/>
</dbReference>
<keyword evidence="3 6" id="KW-0460">Magnesium</keyword>
<reference evidence="7 8" key="1">
    <citation type="submission" date="2018-09" db="EMBL/GenBank/DDBJ databases">
        <authorList>
            <person name="Tagini F."/>
        </authorList>
    </citation>
    <scope>NUCLEOTIDE SEQUENCE [LARGE SCALE GENOMIC DNA]</scope>
    <source>
        <strain evidence="7 8">MK136</strain>
    </source>
</reference>
<dbReference type="EMBL" id="UPHP01000080">
    <property type="protein sequence ID" value="VBA39844.1"/>
    <property type="molecule type" value="Genomic_DNA"/>
</dbReference>
<dbReference type="GO" id="GO:0000103">
    <property type="term" value="P:sulfate assimilation"/>
    <property type="evidence" value="ECO:0007669"/>
    <property type="project" value="TreeGrafter"/>
</dbReference>
<dbReference type="GO" id="GO:0050427">
    <property type="term" value="P:3'-phosphoadenosine 5'-phosphosulfate metabolic process"/>
    <property type="evidence" value="ECO:0007669"/>
    <property type="project" value="TreeGrafter"/>
</dbReference>